<feature type="domain" description="Orc1-like AAA ATPase" evidence="2">
    <location>
        <begin position="25"/>
        <end position="203"/>
    </location>
</feature>
<name>A0A8G2CM75_ACIRU</name>
<evidence type="ECO:0000313" key="4">
    <source>
        <dbReference type="Proteomes" id="UP000186308"/>
    </source>
</evidence>
<dbReference type="PANTHER" id="PTHR34301:SF8">
    <property type="entry name" value="ATPASE DOMAIN-CONTAINING PROTEIN"/>
    <property type="match status" value="1"/>
</dbReference>
<evidence type="ECO:0000313" key="3">
    <source>
        <dbReference type="EMBL" id="SIR18022.1"/>
    </source>
</evidence>
<proteinExistence type="predicted"/>
<organism evidence="3 4">
    <name type="scientific">Acidiphilium rubrum</name>
    <dbReference type="NCBI Taxonomy" id="526"/>
    <lineage>
        <taxon>Bacteria</taxon>
        <taxon>Pseudomonadati</taxon>
        <taxon>Pseudomonadota</taxon>
        <taxon>Alphaproteobacteria</taxon>
        <taxon>Acetobacterales</taxon>
        <taxon>Acidocellaceae</taxon>
        <taxon>Acidiphilium</taxon>
    </lineage>
</organism>
<feature type="region of interest" description="Disordered" evidence="1">
    <location>
        <begin position="1"/>
        <end position="20"/>
    </location>
</feature>
<dbReference type="Pfam" id="PF13191">
    <property type="entry name" value="AAA_16"/>
    <property type="match status" value="1"/>
</dbReference>
<keyword evidence="4" id="KW-1185">Reference proteome</keyword>
<dbReference type="AlphaFoldDB" id="A0A8G2CM75"/>
<dbReference type="Gene3D" id="3.40.50.300">
    <property type="entry name" value="P-loop containing nucleotide triphosphate hydrolases"/>
    <property type="match status" value="1"/>
</dbReference>
<dbReference type="InterPro" id="IPR027417">
    <property type="entry name" value="P-loop_NTPase"/>
</dbReference>
<dbReference type="EMBL" id="FTNE01000018">
    <property type="protein sequence ID" value="SIR18022.1"/>
    <property type="molecule type" value="Genomic_DNA"/>
</dbReference>
<dbReference type="SUPFAM" id="SSF52540">
    <property type="entry name" value="P-loop containing nucleoside triphosphate hydrolases"/>
    <property type="match status" value="1"/>
</dbReference>
<evidence type="ECO:0000259" key="2">
    <source>
        <dbReference type="Pfam" id="PF13191"/>
    </source>
</evidence>
<reference evidence="3 4" key="1">
    <citation type="submission" date="2017-01" db="EMBL/GenBank/DDBJ databases">
        <authorList>
            <person name="Varghese N."/>
            <person name="Submissions S."/>
        </authorList>
    </citation>
    <scope>NUCLEOTIDE SEQUENCE [LARGE SCALE GENOMIC DNA]</scope>
    <source>
        <strain evidence="3 4">ATCC 35905</strain>
    </source>
</reference>
<dbReference type="Proteomes" id="UP000186308">
    <property type="component" value="Unassembled WGS sequence"/>
</dbReference>
<gene>
    <name evidence="3" type="ORF">SAMN05421828_11818</name>
</gene>
<accession>A0A8G2CM75</accession>
<dbReference type="InterPro" id="IPR041664">
    <property type="entry name" value="AAA_16"/>
</dbReference>
<sequence length="393" mass="42968">MNPVRNPFAPGAGTRPPELSGRVGLLEETSVAIGRAKLRRPAKSMIVVGLRGVGKTVLLNEFDHMARDAGCRTILIEAHEIKPLPDLLVPPLRHLLLELDRLGTLSEAVKRGLRVLKSFMGSVRLKYGEAEIALEIDPEVGAADSGDLEIDLPAVFQAVGQAAIDRGQTVVLLIDELQYLKQREMSALIMALHRINQDRLPILMFGAGLPQVLALAGKSKSYAERLFDFPRVGSLSGADAADAIRKPIEAEGERITAAALAALIAQTQGYPFYLQEWGYQAWQVARQSPIDVADIEAATVVSIRRLDESFFRVRFDRLTPREKDYVRAMASLPGSGPYRSGDVADALGLPVRTVGPVRNNLIAKGMIYAPAYGDTAFTVPLFELFLRRIMPPD</sequence>
<dbReference type="PANTHER" id="PTHR34301">
    <property type="entry name" value="DNA-BINDING PROTEIN-RELATED"/>
    <property type="match status" value="1"/>
</dbReference>
<dbReference type="OrthoDB" id="2020141at2"/>
<comment type="caution">
    <text evidence="3">The sequence shown here is derived from an EMBL/GenBank/DDBJ whole genome shotgun (WGS) entry which is preliminary data.</text>
</comment>
<evidence type="ECO:0000256" key="1">
    <source>
        <dbReference type="SAM" id="MobiDB-lite"/>
    </source>
</evidence>
<dbReference type="RefSeq" id="WP_029314715.1">
    <property type="nucleotide sequence ID" value="NZ_FTNE01000018.1"/>
</dbReference>
<protein>
    <submittedName>
        <fullName evidence="3">AAA ATPase domain-containing protein</fullName>
    </submittedName>
</protein>